<dbReference type="InterPro" id="IPR036264">
    <property type="entry name" value="Bact_exopeptidase_dim_dom"/>
</dbReference>
<dbReference type="PANTHER" id="PTHR30575">
    <property type="entry name" value="PEPTIDASE M20"/>
    <property type="match status" value="1"/>
</dbReference>
<dbReference type="STRING" id="578462.A0A0L0SK18"/>
<name>A0A0L0SK18_ALLM3</name>
<evidence type="ECO:0000313" key="5">
    <source>
        <dbReference type="Proteomes" id="UP000054350"/>
    </source>
</evidence>
<keyword evidence="5" id="KW-1185">Reference proteome</keyword>
<protein>
    <recommendedName>
        <fullName evidence="2">Peptidase M20 domain-containing protein 2</fullName>
    </recommendedName>
</protein>
<dbReference type="InterPro" id="IPR017439">
    <property type="entry name" value="Amidohydrolase"/>
</dbReference>
<dbReference type="CDD" id="cd05672">
    <property type="entry name" value="M20_ACY1L2-like"/>
    <property type="match status" value="1"/>
</dbReference>
<reference evidence="4 5" key="1">
    <citation type="submission" date="2009-11" db="EMBL/GenBank/DDBJ databases">
        <title>Annotation of Allomyces macrogynus ATCC 38327.</title>
        <authorList>
            <consortium name="The Broad Institute Genome Sequencing Platform"/>
            <person name="Russ C."/>
            <person name="Cuomo C."/>
            <person name="Burger G."/>
            <person name="Gray M.W."/>
            <person name="Holland P.W.H."/>
            <person name="King N."/>
            <person name="Lang F.B.F."/>
            <person name="Roger A.J."/>
            <person name="Ruiz-Trillo I."/>
            <person name="Young S.K."/>
            <person name="Zeng Q."/>
            <person name="Gargeya S."/>
            <person name="Fitzgerald M."/>
            <person name="Haas B."/>
            <person name="Abouelleil A."/>
            <person name="Alvarado L."/>
            <person name="Arachchi H.M."/>
            <person name="Berlin A."/>
            <person name="Chapman S.B."/>
            <person name="Gearin G."/>
            <person name="Goldberg J."/>
            <person name="Griggs A."/>
            <person name="Gujja S."/>
            <person name="Hansen M."/>
            <person name="Heiman D."/>
            <person name="Howarth C."/>
            <person name="Larimer J."/>
            <person name="Lui A."/>
            <person name="MacDonald P.J.P."/>
            <person name="McCowen C."/>
            <person name="Montmayeur A."/>
            <person name="Murphy C."/>
            <person name="Neiman D."/>
            <person name="Pearson M."/>
            <person name="Priest M."/>
            <person name="Roberts A."/>
            <person name="Saif S."/>
            <person name="Shea T."/>
            <person name="Sisk P."/>
            <person name="Stolte C."/>
            <person name="Sykes S."/>
            <person name="Wortman J."/>
            <person name="Nusbaum C."/>
            <person name="Birren B."/>
        </authorList>
    </citation>
    <scope>NUCLEOTIDE SEQUENCE [LARGE SCALE GENOMIC DNA]</scope>
    <source>
        <strain evidence="4 5">ATCC 38327</strain>
    </source>
</reference>
<dbReference type="Pfam" id="PF01546">
    <property type="entry name" value="Peptidase_M20"/>
    <property type="match status" value="1"/>
</dbReference>
<evidence type="ECO:0000256" key="1">
    <source>
        <dbReference type="ARBA" id="ARBA00006247"/>
    </source>
</evidence>
<dbReference type="NCBIfam" id="TIGR01891">
    <property type="entry name" value="amidohydrolases"/>
    <property type="match status" value="1"/>
</dbReference>
<comment type="similarity">
    <text evidence="1 2">Belongs to the peptidase M20A family.</text>
</comment>
<dbReference type="eggNOG" id="ENOG502QQPD">
    <property type="taxonomic scope" value="Eukaryota"/>
</dbReference>
<dbReference type="Pfam" id="PF07687">
    <property type="entry name" value="M20_dimer"/>
    <property type="match status" value="1"/>
</dbReference>
<dbReference type="AlphaFoldDB" id="A0A0L0SK18"/>
<evidence type="ECO:0000259" key="3">
    <source>
        <dbReference type="Pfam" id="PF07687"/>
    </source>
</evidence>
<evidence type="ECO:0000256" key="2">
    <source>
        <dbReference type="PIRNR" id="PIRNR037226"/>
    </source>
</evidence>
<keyword evidence="4" id="KW-0378">Hydrolase</keyword>
<gene>
    <name evidence="4" type="ORF">AMAG_07953</name>
</gene>
<dbReference type="VEuPathDB" id="FungiDB:AMAG_07953"/>
<dbReference type="OrthoDB" id="6119954at2759"/>
<reference evidence="5" key="2">
    <citation type="submission" date="2009-11" db="EMBL/GenBank/DDBJ databases">
        <title>The Genome Sequence of Allomyces macrogynus strain ATCC 38327.</title>
        <authorList>
            <consortium name="The Broad Institute Genome Sequencing Platform"/>
            <person name="Russ C."/>
            <person name="Cuomo C."/>
            <person name="Shea T."/>
            <person name="Young S.K."/>
            <person name="Zeng Q."/>
            <person name="Koehrsen M."/>
            <person name="Haas B."/>
            <person name="Borodovsky M."/>
            <person name="Guigo R."/>
            <person name="Alvarado L."/>
            <person name="Berlin A."/>
            <person name="Borenstein D."/>
            <person name="Chen Z."/>
            <person name="Engels R."/>
            <person name="Freedman E."/>
            <person name="Gellesch M."/>
            <person name="Goldberg J."/>
            <person name="Griggs A."/>
            <person name="Gujja S."/>
            <person name="Heiman D."/>
            <person name="Hepburn T."/>
            <person name="Howarth C."/>
            <person name="Jen D."/>
            <person name="Larson L."/>
            <person name="Lewis B."/>
            <person name="Mehta T."/>
            <person name="Park D."/>
            <person name="Pearson M."/>
            <person name="Roberts A."/>
            <person name="Saif S."/>
            <person name="Shenoy N."/>
            <person name="Sisk P."/>
            <person name="Stolte C."/>
            <person name="Sykes S."/>
            <person name="Walk T."/>
            <person name="White J."/>
            <person name="Yandava C."/>
            <person name="Burger G."/>
            <person name="Gray M.W."/>
            <person name="Holland P.W.H."/>
            <person name="King N."/>
            <person name="Lang F.B.F."/>
            <person name="Roger A.J."/>
            <person name="Ruiz-Trillo I."/>
            <person name="Lander E."/>
            <person name="Nusbaum C."/>
        </authorList>
    </citation>
    <scope>NUCLEOTIDE SEQUENCE [LARGE SCALE GENOMIC DNA]</scope>
    <source>
        <strain evidence="5">ATCC 38327</strain>
    </source>
</reference>
<dbReference type="EMBL" id="GG745340">
    <property type="protein sequence ID" value="KNE62769.1"/>
    <property type="molecule type" value="Genomic_DNA"/>
</dbReference>
<dbReference type="PIRSF" id="PIRSF037226">
    <property type="entry name" value="Amidohydrolase_ACY1L2_prd"/>
    <property type="match status" value="1"/>
</dbReference>
<dbReference type="Proteomes" id="UP000054350">
    <property type="component" value="Unassembled WGS sequence"/>
</dbReference>
<dbReference type="FunFam" id="3.30.70.360:FF:000004">
    <property type="entry name" value="Peptidase M20 domain-containing protein 2"/>
    <property type="match status" value="1"/>
</dbReference>
<dbReference type="Gene3D" id="3.40.630.10">
    <property type="entry name" value="Zn peptidases"/>
    <property type="match status" value="1"/>
</dbReference>
<organism evidence="4 5">
    <name type="scientific">Allomyces macrogynus (strain ATCC 38327)</name>
    <name type="common">Allomyces javanicus var. macrogynus</name>
    <dbReference type="NCBI Taxonomy" id="578462"/>
    <lineage>
        <taxon>Eukaryota</taxon>
        <taxon>Fungi</taxon>
        <taxon>Fungi incertae sedis</taxon>
        <taxon>Blastocladiomycota</taxon>
        <taxon>Blastocladiomycetes</taxon>
        <taxon>Blastocladiales</taxon>
        <taxon>Blastocladiaceae</taxon>
        <taxon>Allomyces</taxon>
    </lineage>
</organism>
<dbReference type="SUPFAM" id="SSF55031">
    <property type="entry name" value="Bacterial exopeptidase dimerisation domain"/>
    <property type="match status" value="1"/>
</dbReference>
<dbReference type="InterPro" id="IPR017144">
    <property type="entry name" value="Xaa-Arg_dipeptidase"/>
</dbReference>
<evidence type="ECO:0000313" key="4">
    <source>
        <dbReference type="EMBL" id="KNE62769.1"/>
    </source>
</evidence>
<dbReference type="SUPFAM" id="SSF53187">
    <property type="entry name" value="Zn-dependent exopeptidases"/>
    <property type="match status" value="1"/>
</dbReference>
<accession>A0A0L0SK18</accession>
<dbReference type="InterPro" id="IPR002933">
    <property type="entry name" value="Peptidase_M20"/>
</dbReference>
<sequence length="416" mass="44786">MAARADLDAVRAVANAFIASISAELREISLQIHAHPEEGFSEVFAHRLITEYLARKPQVQVAPSKDKALVTAFVATYDHSASRAGANHGQDAVTTIGFCSEYDALPMGHACGHNLIAISGIGAFLTAAHLAEIFDLPVRLKLFGTPGEEGQGGKINMINAGDFADVDFAMMLHPGNIDLAHPTYLAAQHLDVEYFGKEAHAAASPWDGINALDAVVTAFNAIAHLRQQILPTDRIHGVITHGGAAPNIIPAYTRAEIMVRSERQDHLQENLFPRVLACLESGVAATGCTMKTGTTPAYADVVTNVPMTDVYAHELLVQIGVDVGDPHEQRSVSRGSTDMGNVCYVVPSIHNVFDTGCKAEIHSEEFLAHAKTQEAHDKTLQRVACLVMVAYSLMTDADLRSRARAEFAKVPKPKTK</sequence>
<dbReference type="GO" id="GO:0016805">
    <property type="term" value="F:dipeptidase activity"/>
    <property type="evidence" value="ECO:0007669"/>
    <property type="project" value="InterPro"/>
</dbReference>
<dbReference type="InterPro" id="IPR011650">
    <property type="entry name" value="Peptidase_M20_dimer"/>
</dbReference>
<dbReference type="Gene3D" id="3.30.70.360">
    <property type="match status" value="1"/>
</dbReference>
<dbReference type="OMA" id="EWFALYE"/>
<proteinExistence type="inferred from homology"/>
<dbReference type="InterPro" id="IPR052030">
    <property type="entry name" value="Peptidase_M20/M20A_hydrolases"/>
</dbReference>
<dbReference type="PANTHER" id="PTHR30575:SF0">
    <property type="entry name" value="XAA-ARG DIPEPTIDASE"/>
    <property type="match status" value="1"/>
</dbReference>
<feature type="domain" description="Peptidase M20 dimerisation" evidence="3">
    <location>
        <begin position="192"/>
        <end position="268"/>
    </location>
</feature>